<keyword evidence="2" id="KW-0813">Transport</keyword>
<evidence type="ECO:0000256" key="6">
    <source>
        <dbReference type="SAM" id="Phobius"/>
    </source>
</evidence>
<dbReference type="RefSeq" id="WP_115866210.1">
    <property type="nucleotide sequence ID" value="NZ_QREG01000001.1"/>
</dbReference>
<dbReference type="SUPFAM" id="SSF103473">
    <property type="entry name" value="MFS general substrate transporter"/>
    <property type="match status" value="1"/>
</dbReference>
<evidence type="ECO:0000256" key="1">
    <source>
        <dbReference type="ARBA" id="ARBA00004127"/>
    </source>
</evidence>
<feature type="transmembrane region" description="Helical" evidence="6">
    <location>
        <begin position="405"/>
        <end position="421"/>
    </location>
</feature>
<feature type="domain" description="Major facilitator superfamily (MFS) profile" evidence="7">
    <location>
        <begin position="244"/>
        <end position="431"/>
    </location>
</feature>
<dbReference type="InterPro" id="IPR020846">
    <property type="entry name" value="MFS_dom"/>
</dbReference>
<feature type="transmembrane region" description="Helical" evidence="6">
    <location>
        <begin position="20"/>
        <end position="39"/>
    </location>
</feature>
<keyword evidence="3 6" id="KW-0812">Transmembrane</keyword>
<sequence>MNSSKKVINSWCMYDWANSAYNLVINTSIFPIYYTAVTATDDGSDLVSFFGFEIVNSVLYSYAISLSYLLSALILPLLSGIADYTGQKKRYLRLFTTLGAVACMGMFLFTADTLEWGIACVVLASLGYSSGLVFYDAYLPEIAPAEMTDRISARGYSYGYAGSALLLIASLALITFYEPLGFPNKGMATRTVFLMVGVWWIGFAQLPLKHLPTNVFNRKPTGKILLNGYLELKKVFLALKNQPHIKRYLLAFFFFNMGVQTIMLLATLFGTKELNLGSAQLIPVILIIQFVAIGGAILFARLSDKKGNILSLCTMIGIWIGICMFAYTITTVEEFYIVAVLVGLVMGGIQALSRATFSKLVPADTIDHASYFSFYDVTFHISVVLGTFSYGAIEQLTGSMRNSTLALAGYFVVGFLFLIFVKMPKTSDAKT</sequence>
<evidence type="ECO:0000256" key="2">
    <source>
        <dbReference type="ARBA" id="ARBA00022448"/>
    </source>
</evidence>
<dbReference type="GO" id="GO:0012505">
    <property type="term" value="C:endomembrane system"/>
    <property type="evidence" value="ECO:0007669"/>
    <property type="project" value="UniProtKB-SubCell"/>
</dbReference>
<organism evidence="8 9">
    <name type="scientific">Marinoscillum furvescens DSM 4134</name>
    <dbReference type="NCBI Taxonomy" id="1122208"/>
    <lineage>
        <taxon>Bacteria</taxon>
        <taxon>Pseudomonadati</taxon>
        <taxon>Bacteroidota</taxon>
        <taxon>Cytophagia</taxon>
        <taxon>Cytophagales</taxon>
        <taxon>Reichenbachiellaceae</taxon>
        <taxon>Marinoscillum</taxon>
    </lineage>
</organism>
<keyword evidence="5 6" id="KW-0472">Membrane</keyword>
<feature type="transmembrane region" description="Helical" evidence="6">
    <location>
        <begin position="91"/>
        <end position="110"/>
    </location>
</feature>
<dbReference type="PANTHER" id="PTHR23519">
    <property type="entry name" value="AUTOPHAGY-RELATED PROTEIN 22"/>
    <property type="match status" value="1"/>
</dbReference>
<comment type="subcellular location">
    <subcellularLocation>
        <location evidence="1">Endomembrane system</location>
        <topology evidence="1">Multi-pass membrane protein</topology>
    </subcellularLocation>
</comment>
<dbReference type="InterPro" id="IPR050495">
    <property type="entry name" value="ATG22/LtaA_families"/>
</dbReference>
<feature type="transmembrane region" description="Helical" evidence="6">
    <location>
        <begin position="189"/>
        <end position="208"/>
    </location>
</feature>
<feature type="transmembrane region" description="Helical" evidence="6">
    <location>
        <begin position="156"/>
        <end position="177"/>
    </location>
</feature>
<dbReference type="PANTHER" id="PTHR23519:SF1">
    <property type="entry name" value="AUTOPHAGY-RELATED PROTEIN 22"/>
    <property type="match status" value="1"/>
</dbReference>
<feature type="transmembrane region" description="Helical" evidence="6">
    <location>
        <begin position="309"/>
        <end position="329"/>
    </location>
</feature>
<evidence type="ECO:0000256" key="5">
    <source>
        <dbReference type="ARBA" id="ARBA00023136"/>
    </source>
</evidence>
<dbReference type="PROSITE" id="PS50850">
    <property type="entry name" value="MFS"/>
    <property type="match status" value="1"/>
</dbReference>
<dbReference type="AlphaFoldDB" id="A0A3D9LIQ7"/>
<feature type="transmembrane region" description="Helical" evidence="6">
    <location>
        <begin position="59"/>
        <end position="79"/>
    </location>
</feature>
<dbReference type="InterPro" id="IPR024671">
    <property type="entry name" value="Atg22-like"/>
</dbReference>
<comment type="caution">
    <text evidence="8">The sequence shown here is derived from an EMBL/GenBank/DDBJ whole genome shotgun (WGS) entry which is preliminary data.</text>
</comment>
<feature type="transmembrane region" description="Helical" evidence="6">
    <location>
        <begin position="374"/>
        <end position="393"/>
    </location>
</feature>
<keyword evidence="9" id="KW-1185">Reference proteome</keyword>
<feature type="transmembrane region" description="Helical" evidence="6">
    <location>
        <begin position="281"/>
        <end position="302"/>
    </location>
</feature>
<accession>A0A3D9LIQ7</accession>
<evidence type="ECO:0000256" key="3">
    <source>
        <dbReference type="ARBA" id="ARBA00022692"/>
    </source>
</evidence>
<evidence type="ECO:0000313" key="9">
    <source>
        <dbReference type="Proteomes" id="UP000256779"/>
    </source>
</evidence>
<dbReference type="EMBL" id="QREG01000001">
    <property type="protein sequence ID" value="REE05703.1"/>
    <property type="molecule type" value="Genomic_DNA"/>
</dbReference>
<evidence type="ECO:0000313" key="8">
    <source>
        <dbReference type="EMBL" id="REE05703.1"/>
    </source>
</evidence>
<gene>
    <name evidence="8" type="ORF">C7460_101220</name>
</gene>
<feature type="transmembrane region" description="Helical" evidence="6">
    <location>
        <begin position="335"/>
        <end position="353"/>
    </location>
</feature>
<reference evidence="8 9" key="1">
    <citation type="submission" date="2018-07" db="EMBL/GenBank/DDBJ databases">
        <title>Genomic Encyclopedia of Type Strains, Phase IV (KMG-IV): sequencing the most valuable type-strain genomes for metagenomic binning, comparative biology and taxonomic classification.</title>
        <authorList>
            <person name="Goeker M."/>
        </authorList>
    </citation>
    <scope>NUCLEOTIDE SEQUENCE [LARGE SCALE GENOMIC DNA]</scope>
    <source>
        <strain evidence="8 9">DSM 4134</strain>
    </source>
</reference>
<dbReference type="Pfam" id="PF11700">
    <property type="entry name" value="ATG22"/>
    <property type="match status" value="1"/>
</dbReference>
<keyword evidence="4 6" id="KW-1133">Transmembrane helix</keyword>
<dbReference type="OrthoDB" id="9768783at2"/>
<protein>
    <submittedName>
        <fullName evidence="8">UMF1 family MFS transporter</fullName>
    </submittedName>
</protein>
<evidence type="ECO:0000259" key="7">
    <source>
        <dbReference type="PROSITE" id="PS50850"/>
    </source>
</evidence>
<evidence type="ECO:0000256" key="4">
    <source>
        <dbReference type="ARBA" id="ARBA00022989"/>
    </source>
</evidence>
<dbReference type="InterPro" id="IPR036259">
    <property type="entry name" value="MFS_trans_sf"/>
</dbReference>
<name>A0A3D9LIQ7_MARFU</name>
<feature type="transmembrane region" description="Helical" evidence="6">
    <location>
        <begin position="116"/>
        <end position="135"/>
    </location>
</feature>
<dbReference type="Proteomes" id="UP000256779">
    <property type="component" value="Unassembled WGS sequence"/>
</dbReference>
<dbReference type="GO" id="GO:0022857">
    <property type="term" value="F:transmembrane transporter activity"/>
    <property type="evidence" value="ECO:0007669"/>
    <property type="project" value="InterPro"/>
</dbReference>
<proteinExistence type="predicted"/>
<feature type="transmembrane region" description="Helical" evidence="6">
    <location>
        <begin position="248"/>
        <end position="269"/>
    </location>
</feature>
<dbReference type="Gene3D" id="1.20.1250.20">
    <property type="entry name" value="MFS general substrate transporter like domains"/>
    <property type="match status" value="1"/>
</dbReference>